<feature type="domain" description="C-type lectin" evidence="5">
    <location>
        <begin position="125"/>
        <end position="250"/>
    </location>
</feature>
<evidence type="ECO:0000259" key="5">
    <source>
        <dbReference type="PROSITE" id="PS50041"/>
    </source>
</evidence>
<keyword evidence="4" id="KW-0472">Membrane</keyword>
<evidence type="ECO:0000256" key="3">
    <source>
        <dbReference type="ARBA" id="ARBA00023157"/>
    </source>
</evidence>
<dbReference type="CDD" id="cd03590">
    <property type="entry name" value="CLECT_DC-SIGN_like"/>
    <property type="match status" value="1"/>
</dbReference>
<dbReference type="InterPro" id="IPR018378">
    <property type="entry name" value="C-type_lectin_CS"/>
</dbReference>
<dbReference type="EMBL" id="JAGEUA010000011">
    <property type="protein sequence ID" value="KAL0961813.1"/>
    <property type="molecule type" value="Genomic_DNA"/>
</dbReference>
<dbReference type="InterPro" id="IPR016187">
    <property type="entry name" value="CTDL_fold"/>
</dbReference>
<dbReference type="PROSITE" id="PS00615">
    <property type="entry name" value="C_TYPE_LECTIN_1"/>
    <property type="match status" value="1"/>
</dbReference>
<keyword evidence="3" id="KW-1015">Disulfide bond</keyword>
<keyword evidence="2" id="KW-0430">Lectin</keyword>
<dbReference type="AlphaFoldDB" id="A0ABD0WGU8"/>
<dbReference type="InterPro" id="IPR033989">
    <property type="entry name" value="CD209-like_CTLD"/>
</dbReference>
<dbReference type="GO" id="GO:0005886">
    <property type="term" value="C:plasma membrane"/>
    <property type="evidence" value="ECO:0007669"/>
    <property type="project" value="UniProtKB-SubCell"/>
</dbReference>
<protein>
    <recommendedName>
        <fullName evidence="5">C-type lectin domain-containing protein</fullName>
    </recommendedName>
</protein>
<dbReference type="SMART" id="SM00034">
    <property type="entry name" value="CLECT"/>
    <property type="match status" value="1"/>
</dbReference>
<gene>
    <name evidence="6" type="ORF">UPYG_G00332020</name>
</gene>
<proteinExistence type="predicted"/>
<feature type="transmembrane region" description="Helical" evidence="4">
    <location>
        <begin position="63"/>
        <end position="89"/>
    </location>
</feature>
<dbReference type="Pfam" id="PF00059">
    <property type="entry name" value="Lectin_C"/>
    <property type="match status" value="1"/>
</dbReference>
<dbReference type="InterPro" id="IPR050828">
    <property type="entry name" value="C-type_lectin/matrix_domain"/>
</dbReference>
<evidence type="ECO:0000256" key="4">
    <source>
        <dbReference type="SAM" id="Phobius"/>
    </source>
</evidence>
<reference evidence="6 7" key="1">
    <citation type="submission" date="2024-06" db="EMBL/GenBank/DDBJ databases">
        <authorList>
            <person name="Pan Q."/>
            <person name="Wen M."/>
            <person name="Jouanno E."/>
            <person name="Zahm M."/>
            <person name="Klopp C."/>
            <person name="Cabau C."/>
            <person name="Louis A."/>
            <person name="Berthelot C."/>
            <person name="Parey E."/>
            <person name="Roest Crollius H."/>
            <person name="Montfort J."/>
            <person name="Robinson-Rechavi M."/>
            <person name="Bouchez O."/>
            <person name="Lampietro C."/>
            <person name="Lopez Roques C."/>
            <person name="Donnadieu C."/>
            <person name="Postlethwait J."/>
            <person name="Bobe J."/>
            <person name="Verreycken H."/>
            <person name="Guiguen Y."/>
        </authorList>
    </citation>
    <scope>NUCLEOTIDE SEQUENCE [LARGE SCALE GENOMIC DNA]</scope>
    <source>
        <strain evidence="6">Up_M1</strain>
        <tissue evidence="6">Testis</tissue>
    </source>
</reference>
<dbReference type="PROSITE" id="PS50041">
    <property type="entry name" value="C_TYPE_LECTIN_2"/>
    <property type="match status" value="1"/>
</dbReference>
<keyword evidence="7" id="KW-1185">Reference proteome</keyword>
<dbReference type="InterPro" id="IPR016186">
    <property type="entry name" value="C-type_lectin-like/link_sf"/>
</dbReference>
<evidence type="ECO:0000256" key="2">
    <source>
        <dbReference type="ARBA" id="ARBA00022734"/>
    </source>
</evidence>
<keyword evidence="4" id="KW-1133">Transmembrane helix</keyword>
<evidence type="ECO:0000256" key="1">
    <source>
        <dbReference type="ARBA" id="ARBA00004401"/>
    </source>
</evidence>
<organism evidence="6 7">
    <name type="scientific">Umbra pygmaea</name>
    <name type="common">Eastern mudminnow</name>
    <dbReference type="NCBI Taxonomy" id="75934"/>
    <lineage>
        <taxon>Eukaryota</taxon>
        <taxon>Metazoa</taxon>
        <taxon>Chordata</taxon>
        <taxon>Craniata</taxon>
        <taxon>Vertebrata</taxon>
        <taxon>Euteleostomi</taxon>
        <taxon>Actinopterygii</taxon>
        <taxon>Neopterygii</taxon>
        <taxon>Teleostei</taxon>
        <taxon>Protacanthopterygii</taxon>
        <taxon>Esociformes</taxon>
        <taxon>Umbridae</taxon>
        <taxon>Umbra</taxon>
    </lineage>
</organism>
<comment type="caution">
    <text evidence="6">The sequence shown here is derived from an EMBL/GenBank/DDBJ whole genome shotgun (WGS) entry which is preliminary data.</text>
</comment>
<keyword evidence="4" id="KW-0812">Transmembrane</keyword>
<dbReference type="InterPro" id="IPR001304">
    <property type="entry name" value="C-type_lectin-like"/>
</dbReference>
<comment type="subcellular location">
    <subcellularLocation>
        <location evidence="1">Cell membrane</location>
        <topology evidence="1">Single-pass type II membrane protein</topology>
    </subcellularLocation>
</comment>
<accession>A0ABD0WGU8</accession>
<dbReference type="Proteomes" id="UP001557470">
    <property type="component" value="Unassembled WGS sequence"/>
</dbReference>
<dbReference type="PANTHER" id="PTHR45710:SF39">
    <property type="entry name" value="C-TYPE LECTIN DOMAIN FAMILY 4 MEMBER M"/>
    <property type="match status" value="1"/>
</dbReference>
<dbReference type="GO" id="GO:0030246">
    <property type="term" value="F:carbohydrate binding"/>
    <property type="evidence" value="ECO:0007669"/>
    <property type="project" value="UniProtKB-KW"/>
</dbReference>
<evidence type="ECO:0000313" key="7">
    <source>
        <dbReference type="Proteomes" id="UP001557470"/>
    </source>
</evidence>
<name>A0ABD0WGU8_UMBPY</name>
<dbReference type="SUPFAM" id="SSF56436">
    <property type="entry name" value="C-type lectin-like"/>
    <property type="match status" value="1"/>
</dbReference>
<sequence length="255" mass="29261">MYEPVTVCKGRHFADRMEDEITDNILVNYDGCLYSSTDRGNWIKGNPGSSPKTWAPHLVSRRFHVLLAVLCVTLICSLCVLGTIGVLYASKSNQFESLKAQHRNLSERQTGVKCYKRCAEGWVYQQEKCYFFSTDEMNWNQSRGQCVSMGGDLVIINSQKEQKYLKSMNATFWIGLNDLETEGWWLWVDNKPLSQTGLKFWIIWDLIHSEPDNSKTIDPLGENCATLFMKSRFSGWADVSCEQMHRFVCETSSNC</sequence>
<dbReference type="PANTHER" id="PTHR45710">
    <property type="entry name" value="C-TYPE LECTIN DOMAIN-CONTAINING PROTEIN 180"/>
    <property type="match status" value="1"/>
</dbReference>
<dbReference type="Gene3D" id="3.10.100.10">
    <property type="entry name" value="Mannose-Binding Protein A, subunit A"/>
    <property type="match status" value="1"/>
</dbReference>
<evidence type="ECO:0000313" key="6">
    <source>
        <dbReference type="EMBL" id="KAL0961813.1"/>
    </source>
</evidence>